<evidence type="ECO:0000313" key="3">
    <source>
        <dbReference type="Proteomes" id="UP000267469"/>
    </source>
</evidence>
<dbReference type="OrthoDB" id="793529at2"/>
<feature type="chain" id="PRO_5018225497" evidence="1">
    <location>
        <begin position="26"/>
        <end position="236"/>
    </location>
</feature>
<dbReference type="RefSeq" id="WP_123215570.1">
    <property type="nucleotide sequence ID" value="NZ_RJTM01000059.1"/>
</dbReference>
<organism evidence="2 3">
    <name type="scientific">Sinomicrobium pectinilyticum</name>
    <dbReference type="NCBI Taxonomy" id="1084421"/>
    <lineage>
        <taxon>Bacteria</taxon>
        <taxon>Pseudomonadati</taxon>
        <taxon>Bacteroidota</taxon>
        <taxon>Flavobacteriia</taxon>
        <taxon>Flavobacteriales</taxon>
        <taxon>Flavobacteriaceae</taxon>
        <taxon>Sinomicrobium</taxon>
    </lineage>
</organism>
<gene>
    <name evidence="2" type="ORF">ED312_08470</name>
</gene>
<name>A0A3N0EL24_SINP1</name>
<dbReference type="AlphaFoldDB" id="A0A3N0EL24"/>
<protein>
    <submittedName>
        <fullName evidence="2">Conjugal transfer protein TraI</fullName>
    </submittedName>
</protein>
<evidence type="ECO:0000313" key="2">
    <source>
        <dbReference type="EMBL" id="RNL88472.1"/>
    </source>
</evidence>
<feature type="signal peptide" evidence="1">
    <location>
        <begin position="1"/>
        <end position="25"/>
    </location>
</feature>
<reference evidence="2 3" key="1">
    <citation type="submission" date="2018-10" db="EMBL/GenBank/DDBJ databases">
        <title>Sinomicrobium pectinilyticum sp. nov., a pectinase-producing bacterium isolated from alkaline and saline soil, and emended description of the genus Sinomicrobium.</title>
        <authorList>
            <person name="Cheng B."/>
            <person name="Li C."/>
            <person name="Lai Q."/>
            <person name="Du M."/>
            <person name="Shao Z."/>
            <person name="Xu P."/>
            <person name="Yang C."/>
        </authorList>
    </citation>
    <scope>NUCLEOTIDE SEQUENCE [LARGE SCALE GENOMIC DNA]</scope>
    <source>
        <strain evidence="2 3">5DNS001</strain>
    </source>
</reference>
<accession>A0A3N0EL24</accession>
<sequence>MKQLLIKMTMGLLCVTLLSATPARAEEPPAPLGIIQVIKAGVKKVIKAIDLKIQRLQNKTIWLQNAQKTIENTLSKLKLTEISEWTARQKELYQGYYEELVKVKSVISYYQRIRDITKMQAAMVDEYGRVWRLLQQDHRFTPDELGYMEKVYSGMLDASLENLDQIFLIIEAFATQMSDAKRLETINQAADRVEQTYFDLKRFNRQNILLSLQRAKSESEAEAVRQLYGMDHQNHQ</sequence>
<keyword evidence="1" id="KW-0732">Signal</keyword>
<dbReference type="Proteomes" id="UP000267469">
    <property type="component" value="Unassembled WGS sequence"/>
</dbReference>
<dbReference type="EMBL" id="RJTM01000059">
    <property type="protein sequence ID" value="RNL88472.1"/>
    <property type="molecule type" value="Genomic_DNA"/>
</dbReference>
<comment type="caution">
    <text evidence="2">The sequence shown here is derived from an EMBL/GenBank/DDBJ whole genome shotgun (WGS) entry which is preliminary data.</text>
</comment>
<proteinExistence type="predicted"/>
<keyword evidence="3" id="KW-1185">Reference proteome</keyword>
<evidence type="ECO:0000256" key="1">
    <source>
        <dbReference type="SAM" id="SignalP"/>
    </source>
</evidence>